<dbReference type="STRING" id="294746.A5DQ57"/>
<evidence type="ECO:0000256" key="3">
    <source>
        <dbReference type="ARBA" id="ARBA00019083"/>
    </source>
</evidence>
<accession>A5DQ57</accession>
<organism evidence="8 9">
    <name type="scientific">Meyerozyma guilliermondii (strain ATCC 6260 / CBS 566 / DSM 6381 / JCM 1539 / NBRC 10279 / NRRL Y-324)</name>
    <name type="common">Yeast</name>
    <name type="synonym">Candida guilliermondii</name>
    <dbReference type="NCBI Taxonomy" id="294746"/>
    <lineage>
        <taxon>Eukaryota</taxon>
        <taxon>Fungi</taxon>
        <taxon>Dikarya</taxon>
        <taxon>Ascomycota</taxon>
        <taxon>Saccharomycotina</taxon>
        <taxon>Pichiomycetes</taxon>
        <taxon>Debaryomycetaceae</taxon>
        <taxon>Meyerozyma</taxon>
    </lineage>
</organism>
<dbReference type="VEuPathDB" id="FungiDB:PGUG_05408"/>
<keyword evidence="9" id="KW-1185">Reference proteome</keyword>
<protein>
    <recommendedName>
        <fullName evidence="3">Origin recognition complex subunit 4</fullName>
    </recommendedName>
</protein>
<dbReference type="FunFam" id="3.40.50.300:FF:001499">
    <property type="entry name" value="Origin recognition complex subunit 4, putative"/>
    <property type="match status" value="1"/>
</dbReference>
<comment type="similarity">
    <text evidence="2">Belongs to the ORC4 family.</text>
</comment>
<dbReference type="GO" id="GO:0005664">
    <property type="term" value="C:nuclear origin of replication recognition complex"/>
    <property type="evidence" value="ECO:0007669"/>
    <property type="project" value="TreeGrafter"/>
</dbReference>
<dbReference type="EMBL" id="CH408161">
    <property type="protein sequence ID" value="EDK41310.2"/>
    <property type="molecule type" value="Genomic_DNA"/>
</dbReference>
<keyword evidence="4" id="KW-0235">DNA replication</keyword>
<dbReference type="PANTHER" id="PTHR12087:SF0">
    <property type="entry name" value="ORIGIN RECOGNITION COMPLEX SUBUNIT 4"/>
    <property type="match status" value="1"/>
</dbReference>
<dbReference type="KEGG" id="pgu:PGUG_05408"/>
<dbReference type="InterPro" id="IPR027417">
    <property type="entry name" value="P-loop_NTPase"/>
</dbReference>
<evidence type="ECO:0000313" key="8">
    <source>
        <dbReference type="EMBL" id="EDK41310.2"/>
    </source>
</evidence>
<dbReference type="RefSeq" id="XP_001482388.2">
    <property type="nucleotide sequence ID" value="XM_001482338.1"/>
</dbReference>
<evidence type="ECO:0000256" key="5">
    <source>
        <dbReference type="ARBA" id="ARBA00023125"/>
    </source>
</evidence>
<dbReference type="InterPro" id="IPR003593">
    <property type="entry name" value="AAA+_ATPase"/>
</dbReference>
<dbReference type="HOGENOM" id="CLU_007115_4_1_1"/>
<name>A5DQ57_PICGU</name>
<reference evidence="8 9" key="1">
    <citation type="journal article" date="2009" name="Nature">
        <title>Evolution of pathogenicity and sexual reproduction in eight Candida genomes.</title>
        <authorList>
            <person name="Butler G."/>
            <person name="Rasmussen M.D."/>
            <person name="Lin M.F."/>
            <person name="Santos M.A."/>
            <person name="Sakthikumar S."/>
            <person name="Munro C.A."/>
            <person name="Rheinbay E."/>
            <person name="Grabherr M."/>
            <person name="Forche A."/>
            <person name="Reedy J.L."/>
            <person name="Agrafioti I."/>
            <person name="Arnaud M.B."/>
            <person name="Bates S."/>
            <person name="Brown A.J."/>
            <person name="Brunke S."/>
            <person name="Costanzo M.C."/>
            <person name="Fitzpatrick D.A."/>
            <person name="de Groot P.W."/>
            <person name="Harris D."/>
            <person name="Hoyer L.L."/>
            <person name="Hube B."/>
            <person name="Klis F.M."/>
            <person name="Kodira C."/>
            <person name="Lennard N."/>
            <person name="Logue M.E."/>
            <person name="Martin R."/>
            <person name="Neiman A.M."/>
            <person name="Nikolaou E."/>
            <person name="Quail M.A."/>
            <person name="Quinn J."/>
            <person name="Santos M.C."/>
            <person name="Schmitzberger F.F."/>
            <person name="Sherlock G."/>
            <person name="Shah P."/>
            <person name="Silverstein K.A."/>
            <person name="Skrzypek M.S."/>
            <person name="Soll D."/>
            <person name="Staggs R."/>
            <person name="Stansfield I."/>
            <person name="Stumpf M.P."/>
            <person name="Sudbery P.E."/>
            <person name="Srikantha T."/>
            <person name="Zeng Q."/>
            <person name="Berman J."/>
            <person name="Berriman M."/>
            <person name="Heitman J."/>
            <person name="Gow N.A."/>
            <person name="Lorenz M.C."/>
            <person name="Birren B.W."/>
            <person name="Kellis M."/>
            <person name="Cuomo C.A."/>
        </authorList>
    </citation>
    <scope>NUCLEOTIDE SEQUENCE [LARGE SCALE GENOMIC DNA]</scope>
    <source>
        <strain evidence="9">ATCC 6260 / CBS 566 / DSM 6381 / JCM 1539 / NBRC 10279 / NRRL Y-324</strain>
    </source>
</reference>
<evidence type="ECO:0000259" key="7">
    <source>
        <dbReference type="SMART" id="SM00382"/>
    </source>
</evidence>
<dbReference type="SUPFAM" id="SSF52540">
    <property type="entry name" value="P-loop containing nucleoside triphosphate hydrolases"/>
    <property type="match status" value="1"/>
</dbReference>
<keyword evidence="5" id="KW-0238">DNA-binding</keyword>
<dbReference type="SMART" id="SM00382">
    <property type="entry name" value="AAA"/>
    <property type="match status" value="1"/>
</dbReference>
<dbReference type="OrthoDB" id="343623at2759"/>
<gene>
    <name evidence="8" type="ORF">PGUG_05408</name>
</gene>
<dbReference type="GO" id="GO:0003688">
    <property type="term" value="F:DNA replication origin binding"/>
    <property type="evidence" value="ECO:0007669"/>
    <property type="project" value="TreeGrafter"/>
</dbReference>
<evidence type="ECO:0000256" key="1">
    <source>
        <dbReference type="ARBA" id="ARBA00004123"/>
    </source>
</evidence>
<dbReference type="OMA" id="QRIIYMP"/>
<dbReference type="InterPro" id="IPR016527">
    <property type="entry name" value="ORC4"/>
</dbReference>
<dbReference type="InterPro" id="IPR041664">
    <property type="entry name" value="AAA_16"/>
</dbReference>
<evidence type="ECO:0000256" key="2">
    <source>
        <dbReference type="ARBA" id="ARBA00005334"/>
    </source>
</evidence>
<evidence type="ECO:0000256" key="4">
    <source>
        <dbReference type="ARBA" id="ARBA00022705"/>
    </source>
</evidence>
<dbReference type="FunCoup" id="A5DQ57">
    <property type="interactions" value="740"/>
</dbReference>
<evidence type="ECO:0000256" key="6">
    <source>
        <dbReference type="ARBA" id="ARBA00023242"/>
    </source>
</evidence>
<dbReference type="AlphaFoldDB" id="A5DQ57"/>
<dbReference type="eggNOG" id="KOG2228">
    <property type="taxonomic scope" value="Eukaryota"/>
</dbReference>
<evidence type="ECO:0000313" key="9">
    <source>
        <dbReference type="Proteomes" id="UP000001997"/>
    </source>
</evidence>
<feature type="domain" description="AAA+ ATPase" evidence="7">
    <location>
        <begin position="10"/>
        <end position="174"/>
    </location>
</feature>
<keyword evidence="6" id="KW-0539">Nucleus</keyword>
<dbReference type="GeneID" id="5124179"/>
<dbReference type="InParanoid" id="A5DQ57"/>
<dbReference type="InterPro" id="IPR032705">
    <property type="entry name" value="ORC4_C"/>
</dbReference>
<dbReference type="Gene3D" id="3.40.50.300">
    <property type="entry name" value="P-loop containing nucleotide triphosphate hydrolases"/>
    <property type="match status" value="1"/>
</dbReference>
<comment type="subcellular location">
    <subcellularLocation>
        <location evidence="1">Nucleus</location>
    </subcellularLocation>
</comment>
<proteinExistence type="inferred from homology"/>
<dbReference type="PANTHER" id="PTHR12087">
    <property type="entry name" value="ORIGIN RECOGNITION COMPLEX SUBUNIT 4"/>
    <property type="match status" value="1"/>
</dbReference>
<sequence length="424" mass="48291">MFEHTVRDRQGSSVLLIGPRAVGKTAIINRALDKLAIDYDGRYIVVRLSAYFHPDEHAAVREIARQLDINVKKNDSSHQSQFQQPAINDTFSNILNILDHTSSSESMAVIFIVDEIDKFTDNKQTLLYNLLDLAQTSQVPICVVGVSTKITVRELFEKRVRSRFSQRVISLAKPGSIDHFWSGAKLALLLSSNNISQLQDENYGRLWNQYIDSLFTQSPIVKKLVYELYYSTKNYRQFNIYSTFAIAQISPQCPFPVDTHFLHYANVQPPGTIQGLFQSLSTLELLLAIAAARWIEKFDLQTINFNLAYKEYEEMIKSFNINSTTLATSSPSRSDTRILTNIKVNQKVWSAKVLRNSWESLYRMGLLIDQSGVSTNADGHVISNAQLNKTYTIEDSKMVQLDTNLEEIGTRLDDQDPFKRLTKL</sequence>
<dbReference type="GO" id="GO:0006270">
    <property type="term" value="P:DNA replication initiation"/>
    <property type="evidence" value="ECO:0007669"/>
    <property type="project" value="TreeGrafter"/>
</dbReference>
<dbReference type="Pfam" id="PF13191">
    <property type="entry name" value="AAA_16"/>
    <property type="match status" value="1"/>
</dbReference>
<dbReference type="Pfam" id="PF14629">
    <property type="entry name" value="ORC4_C"/>
    <property type="match status" value="1"/>
</dbReference>
<dbReference type="Proteomes" id="UP000001997">
    <property type="component" value="Unassembled WGS sequence"/>
</dbReference>